<dbReference type="SUPFAM" id="SSF69118">
    <property type="entry name" value="AhpD-like"/>
    <property type="match status" value="1"/>
</dbReference>
<feature type="domain" description="Carboxymuconolactone decarboxylase-like" evidence="1">
    <location>
        <begin position="16"/>
        <end position="90"/>
    </location>
</feature>
<dbReference type="Proteomes" id="UP001501758">
    <property type="component" value="Unassembled WGS sequence"/>
</dbReference>
<evidence type="ECO:0000313" key="3">
    <source>
        <dbReference type="Proteomes" id="UP001501758"/>
    </source>
</evidence>
<comment type="caution">
    <text evidence="2">The sequence shown here is derived from an EMBL/GenBank/DDBJ whole genome shotgun (WGS) entry which is preliminary data.</text>
</comment>
<evidence type="ECO:0000313" key="2">
    <source>
        <dbReference type="EMBL" id="GAA0732772.1"/>
    </source>
</evidence>
<gene>
    <name evidence="2" type="ORF">GCM10009430_46250</name>
</gene>
<protein>
    <submittedName>
        <fullName evidence="2">Carboxymuconolactone decarboxylase family protein</fullName>
    </submittedName>
</protein>
<dbReference type="PANTHER" id="PTHR34846">
    <property type="entry name" value="4-CARBOXYMUCONOLACTONE DECARBOXYLASE FAMILY PROTEIN (AFU_ORTHOLOGUE AFUA_6G11590)"/>
    <property type="match status" value="1"/>
</dbReference>
<dbReference type="InterPro" id="IPR003779">
    <property type="entry name" value="CMD-like"/>
</dbReference>
<proteinExistence type="predicted"/>
<dbReference type="Pfam" id="PF02627">
    <property type="entry name" value="CMD"/>
    <property type="match status" value="1"/>
</dbReference>
<dbReference type="Gene3D" id="1.20.1290.10">
    <property type="entry name" value="AhpD-like"/>
    <property type="match status" value="1"/>
</dbReference>
<dbReference type="InterPro" id="IPR029032">
    <property type="entry name" value="AhpD-like"/>
</dbReference>
<sequence length="150" mass="17742">MERISFTEIPKEMLGKLMDLENYINNSGIDLKLLELMRLRVAQINGCAYCVDMHHKELKHLKETDLRLSSLVVWEETSYFTNKERAALYFTEILTKLAPKPIKEKDYQVIKNQFKKEEIIILTLAISQINTWTRLMKTFQIEAGNYRVNR</sequence>
<dbReference type="RefSeq" id="WP_343914622.1">
    <property type="nucleotide sequence ID" value="NZ_BAAAGE010000007.1"/>
</dbReference>
<dbReference type="EMBL" id="BAAAGE010000007">
    <property type="protein sequence ID" value="GAA0732772.1"/>
    <property type="molecule type" value="Genomic_DNA"/>
</dbReference>
<accession>A0ABN1J9N4</accession>
<keyword evidence="3" id="KW-1185">Reference proteome</keyword>
<name>A0ABN1J9N4_9FLAO</name>
<organism evidence="2 3">
    <name type="scientific">Aquimarina litoralis</name>
    <dbReference type="NCBI Taxonomy" id="584605"/>
    <lineage>
        <taxon>Bacteria</taxon>
        <taxon>Pseudomonadati</taxon>
        <taxon>Bacteroidota</taxon>
        <taxon>Flavobacteriia</taxon>
        <taxon>Flavobacteriales</taxon>
        <taxon>Flavobacteriaceae</taxon>
        <taxon>Aquimarina</taxon>
    </lineage>
</organism>
<reference evidence="2 3" key="1">
    <citation type="journal article" date="2019" name="Int. J. Syst. Evol. Microbiol.">
        <title>The Global Catalogue of Microorganisms (GCM) 10K type strain sequencing project: providing services to taxonomists for standard genome sequencing and annotation.</title>
        <authorList>
            <consortium name="The Broad Institute Genomics Platform"/>
            <consortium name="The Broad Institute Genome Sequencing Center for Infectious Disease"/>
            <person name="Wu L."/>
            <person name="Ma J."/>
        </authorList>
    </citation>
    <scope>NUCLEOTIDE SEQUENCE [LARGE SCALE GENOMIC DNA]</scope>
    <source>
        <strain evidence="2 3">JCM 15974</strain>
    </source>
</reference>
<dbReference type="NCBIfam" id="TIGR00778">
    <property type="entry name" value="ahpD_dom"/>
    <property type="match status" value="1"/>
</dbReference>
<dbReference type="PANTHER" id="PTHR34846:SF10">
    <property type="entry name" value="CYTOPLASMIC PROTEIN"/>
    <property type="match status" value="1"/>
</dbReference>
<evidence type="ECO:0000259" key="1">
    <source>
        <dbReference type="Pfam" id="PF02627"/>
    </source>
</evidence>
<dbReference type="InterPro" id="IPR004675">
    <property type="entry name" value="AhpD_core"/>
</dbReference>